<dbReference type="EMBL" id="JARKNE010000004">
    <property type="protein sequence ID" value="KAK5836887.1"/>
    <property type="molecule type" value="Genomic_DNA"/>
</dbReference>
<proteinExistence type="predicted"/>
<reference evidence="1 2" key="1">
    <citation type="submission" date="2023-03" db="EMBL/GenBank/DDBJ databases">
        <title>WGS of Gossypium arboreum.</title>
        <authorList>
            <person name="Yu D."/>
        </authorList>
    </citation>
    <scope>NUCLEOTIDE SEQUENCE [LARGE SCALE GENOMIC DNA]</scope>
    <source>
        <tissue evidence="1">Leaf</tissue>
    </source>
</reference>
<dbReference type="Proteomes" id="UP001358586">
    <property type="component" value="Chromosome 4"/>
</dbReference>
<protein>
    <submittedName>
        <fullName evidence="1">Uncharacterized protein</fullName>
    </submittedName>
</protein>
<evidence type="ECO:0000313" key="1">
    <source>
        <dbReference type="EMBL" id="KAK5836887.1"/>
    </source>
</evidence>
<comment type="caution">
    <text evidence="1">The sequence shown here is derived from an EMBL/GenBank/DDBJ whole genome shotgun (WGS) entry which is preliminary data.</text>
</comment>
<sequence length="163" mass="18716">MAIMEGKDGNIESDEYTKDPFLTTRVGILEDGMFSCQATMSSMSNTFEQLLEVVQHQAKMSALIEEVEHDIPELEDEGHYIVIEHKELNMDVQQELEVGDRNKVVRNEEDVFTSIDIKVRVRVEIDVEEELNLELSASVKEPTHLPIIVVEKLTKVLHDYIFL</sequence>
<gene>
    <name evidence="1" type="ORF">PVK06_012692</name>
</gene>
<accession>A0ABR0QD84</accession>
<evidence type="ECO:0000313" key="2">
    <source>
        <dbReference type="Proteomes" id="UP001358586"/>
    </source>
</evidence>
<name>A0ABR0QD84_GOSAR</name>
<keyword evidence="2" id="KW-1185">Reference proteome</keyword>
<organism evidence="1 2">
    <name type="scientific">Gossypium arboreum</name>
    <name type="common">Tree cotton</name>
    <name type="synonym">Gossypium nanking</name>
    <dbReference type="NCBI Taxonomy" id="29729"/>
    <lineage>
        <taxon>Eukaryota</taxon>
        <taxon>Viridiplantae</taxon>
        <taxon>Streptophyta</taxon>
        <taxon>Embryophyta</taxon>
        <taxon>Tracheophyta</taxon>
        <taxon>Spermatophyta</taxon>
        <taxon>Magnoliopsida</taxon>
        <taxon>eudicotyledons</taxon>
        <taxon>Gunneridae</taxon>
        <taxon>Pentapetalae</taxon>
        <taxon>rosids</taxon>
        <taxon>malvids</taxon>
        <taxon>Malvales</taxon>
        <taxon>Malvaceae</taxon>
        <taxon>Malvoideae</taxon>
        <taxon>Gossypium</taxon>
    </lineage>
</organism>